<sequence length="228" mass="25530">MVFPSLCDIFDSHPSIKPEWRDEFWNVVRWTPNLIWQILTKRPENFANLLPPDWGKGYPNVWLGVTAENQQTAERRIPLLLATPAAVHWVSIEPLVSAIEVDLAGIDWVVVGGESGRKARQMNPDWVRSLQSRCMATDIPFFFKQWGEFDQSGTRVGTKSSGDLLDGTTFHAFPACYTSALVAHNQPKLGAEDKDEEPNPKPPTGDGKPSKDPKRVAAAHRAWATMRA</sequence>
<comment type="caution">
    <text evidence="2">The sequence shown here is derived from an EMBL/GenBank/DDBJ whole genome shotgun (WGS) entry which is preliminary data.</text>
</comment>
<dbReference type="eggNOG" id="COG4422">
    <property type="taxonomic scope" value="Bacteria"/>
</dbReference>
<dbReference type="EMBL" id="AONQ01000090">
    <property type="protein sequence ID" value="EME67990.1"/>
    <property type="molecule type" value="Genomic_DNA"/>
</dbReference>
<feature type="non-terminal residue" evidence="2">
    <location>
        <position position="228"/>
    </location>
</feature>
<evidence type="ECO:0000256" key="1">
    <source>
        <dbReference type="SAM" id="MobiDB-lite"/>
    </source>
</evidence>
<name>M2Z138_9PROT</name>
<feature type="compositionally biased region" description="Low complexity" evidence="1">
    <location>
        <begin position="219"/>
        <end position="228"/>
    </location>
</feature>
<gene>
    <name evidence="2" type="ORF">H261_20774</name>
</gene>
<dbReference type="Pfam" id="PF07505">
    <property type="entry name" value="DUF5131"/>
    <property type="match status" value="1"/>
</dbReference>
<feature type="region of interest" description="Disordered" evidence="1">
    <location>
        <begin position="188"/>
        <end position="228"/>
    </location>
</feature>
<keyword evidence="3" id="KW-1185">Reference proteome</keyword>
<evidence type="ECO:0000313" key="3">
    <source>
        <dbReference type="Proteomes" id="UP000011744"/>
    </source>
</evidence>
<protein>
    <submittedName>
        <fullName evidence="2">Gp37Gp68 family protein</fullName>
    </submittedName>
</protein>
<evidence type="ECO:0000313" key="2">
    <source>
        <dbReference type="EMBL" id="EME67990.1"/>
    </source>
</evidence>
<dbReference type="AlphaFoldDB" id="M2Z138"/>
<proteinExistence type="predicted"/>
<reference evidence="2 3" key="1">
    <citation type="journal article" date="2014" name="Genome Announc.">
        <title>Draft Genome Sequence of Magnetospirillum sp. Strain SO-1, a Freshwater Magnetotactic Bacterium Isolated from the Ol'khovka River, Russia.</title>
        <authorList>
            <person name="Grouzdev D.S."/>
            <person name="Dziuba M.V."/>
            <person name="Sukhacheva M.S."/>
            <person name="Mardanov A.V."/>
            <person name="Beletskiy A.V."/>
            <person name="Kuznetsov B.B."/>
            <person name="Skryabin K.G."/>
        </authorList>
    </citation>
    <scope>NUCLEOTIDE SEQUENCE [LARGE SCALE GENOMIC DNA]</scope>
    <source>
        <strain evidence="2 3">SO-1</strain>
    </source>
</reference>
<dbReference type="InterPro" id="IPR011101">
    <property type="entry name" value="DUF5131"/>
</dbReference>
<accession>M2Z138</accession>
<dbReference type="Proteomes" id="UP000011744">
    <property type="component" value="Unassembled WGS sequence"/>
</dbReference>
<organism evidence="2 3">
    <name type="scientific">Paramagnetospirillum caucaseum</name>
    <dbReference type="NCBI Taxonomy" id="1244869"/>
    <lineage>
        <taxon>Bacteria</taxon>
        <taxon>Pseudomonadati</taxon>
        <taxon>Pseudomonadota</taxon>
        <taxon>Alphaproteobacteria</taxon>
        <taxon>Rhodospirillales</taxon>
        <taxon>Magnetospirillaceae</taxon>
        <taxon>Paramagnetospirillum</taxon>
    </lineage>
</organism>